<reference evidence="5 6" key="1">
    <citation type="submission" date="2019-06" db="EMBL/GenBank/DDBJ databases">
        <title>Whole genome shotgun sequence of Acetobacter peroxydans NBRC 13755.</title>
        <authorList>
            <person name="Hosoyama A."/>
            <person name="Uohara A."/>
            <person name="Ohji S."/>
            <person name="Ichikawa N."/>
        </authorList>
    </citation>
    <scope>NUCLEOTIDE SEQUENCE [LARGE SCALE GENOMIC DNA]</scope>
    <source>
        <strain evidence="5 6">NBRC 13755</strain>
    </source>
</reference>
<keyword evidence="6" id="KW-1185">Reference proteome</keyword>
<comment type="caution">
    <text evidence="5">The sequence shown here is derived from an EMBL/GenBank/DDBJ whole genome shotgun (WGS) entry which is preliminary data.</text>
</comment>
<protein>
    <submittedName>
        <fullName evidence="5">Double-region</fullName>
    </submittedName>
</protein>
<dbReference type="Pfam" id="PF07584">
    <property type="entry name" value="BatA"/>
    <property type="match status" value="1"/>
</dbReference>
<dbReference type="InterPro" id="IPR024163">
    <property type="entry name" value="Aerotolerance_reg_N"/>
</dbReference>
<dbReference type="PANTHER" id="PTHR37464:SF1">
    <property type="entry name" value="BLL2463 PROTEIN"/>
    <property type="match status" value="1"/>
</dbReference>
<dbReference type="Gene3D" id="3.40.50.880">
    <property type="match status" value="1"/>
</dbReference>
<feature type="region of interest" description="Disordered" evidence="1">
    <location>
        <begin position="679"/>
        <end position="698"/>
    </location>
</feature>
<accession>A0A4Y3TS85</accession>
<dbReference type="PANTHER" id="PTHR37464">
    <property type="entry name" value="BLL2463 PROTEIN"/>
    <property type="match status" value="1"/>
</dbReference>
<dbReference type="InterPro" id="IPR029062">
    <property type="entry name" value="Class_I_gatase-like"/>
</dbReference>
<name>A0A4Y3TS85_9PROT</name>
<dbReference type="Pfam" id="PF13709">
    <property type="entry name" value="DUF4159"/>
    <property type="match status" value="1"/>
</dbReference>
<gene>
    <name evidence="5" type="ORF">APE01nite_01560</name>
</gene>
<dbReference type="NCBIfam" id="TIGR02226">
    <property type="entry name" value="two_anch"/>
    <property type="match status" value="1"/>
</dbReference>
<keyword evidence="2" id="KW-0812">Transmembrane</keyword>
<proteinExistence type="predicted"/>
<evidence type="ECO:0000313" key="6">
    <source>
        <dbReference type="Proteomes" id="UP000317730"/>
    </source>
</evidence>
<feature type="transmembrane region" description="Helical" evidence="2">
    <location>
        <begin position="55"/>
        <end position="77"/>
    </location>
</feature>
<keyword evidence="2" id="KW-1133">Transmembrane helix</keyword>
<dbReference type="RefSeq" id="WP_141374313.1">
    <property type="nucleotide sequence ID" value="NZ_BAPL01000017.1"/>
</dbReference>
<dbReference type="Proteomes" id="UP000317730">
    <property type="component" value="Unassembled WGS sequence"/>
</dbReference>
<dbReference type="SUPFAM" id="SSF52317">
    <property type="entry name" value="Class I glutamine amidotransferase-like"/>
    <property type="match status" value="1"/>
</dbReference>
<dbReference type="Gene3D" id="3.40.50.12140">
    <property type="entry name" value="Domain of unknown function DUF4159"/>
    <property type="match status" value="1"/>
</dbReference>
<evidence type="ECO:0000313" key="5">
    <source>
        <dbReference type="EMBL" id="GEB84359.1"/>
    </source>
</evidence>
<dbReference type="CDD" id="cd03143">
    <property type="entry name" value="A4_beta-galactosidase_middle_domain"/>
    <property type="match status" value="1"/>
</dbReference>
<dbReference type="InterPro" id="IPR011933">
    <property type="entry name" value="Double_TM_dom"/>
</dbReference>
<sequence>MSFSSPFLLLALAGLPLVWWLLRATPPQPRRQVFPPVALLSGLRTRQIDPVRSPLWLLVIRALVFSLLVVGLAGPFLRHDTGSAPASGPVLLVMDNGLFAAPDWAERISTAQAIVENAGRTQSPVSLLLTAPTPTEQSAEDMPRAQSSSEAEQVLNALRPSPWPVERAQAAKRLKTLGHTYAQVLYLADGVAGTQDGGFAQALRDAGPVREVRFPHQTSLALAAPAPGSGDVMARVLAVPSAIPQDLTALARTADGATLASVPVSLPAHATEADIRLSLPPEVRNQIETITLRGIAGAATTFLMDETNRMRPVGLLSAGGADTPLVGSLFYIRRALAPTTDLHEGTPEALLSRPLSVLIAPDGTLTGTQTQRAVRDWVEKGGTLIRFAGPALAGAPHEGTSPADSLLPVPLLDGTRQLGGSMTWGAPQKLAPFDALSPFRGLPVPADVTVSRQVLASPTDTLSEQSWARLADGTPLVTYASMGKGTLVLFHISSTADWSNLPLSGLFVSMLQRLTEHANGLAIPADDTLLSPALSLDGEGNLGPPPATARGLRASAFVSTPVSPEHPPGLYGPRNGRRALNATSQITALQAAAPVGTLIDPQTRQPDRPLGRYSLLAALVLMLVDGLAMLVMRVARRPSPHGLAAILAAGLIVATGTARAQAPDDDTGHMPSPVTVAPQAMPAASDAQSGATQPPPTVPPAALETRLAYVVTGHADVDEVSRQGLQGLSDFVNARTSAKLGVPDAIRPGQDDLSYYPLIYWPVTADAETSPAITANLNSFMTHGGILLIDTQGDDASGEDGGPASASTGRALRRVTAGLQIPPLTTMTDHHLLAHTFYLLHDFPGRYAGQPVWVAREGDAENDDVSPVIIGSADWVHAWAVDGSGGTPYAVLPGGAEQRIQAYRFGLNAVIYALTGSYKADQVHVPMLLKRLENTP</sequence>
<feature type="domain" description="DUF4159" evidence="4">
    <location>
        <begin position="706"/>
        <end position="914"/>
    </location>
</feature>
<evidence type="ECO:0000256" key="2">
    <source>
        <dbReference type="SAM" id="Phobius"/>
    </source>
</evidence>
<evidence type="ECO:0000256" key="1">
    <source>
        <dbReference type="SAM" id="MobiDB-lite"/>
    </source>
</evidence>
<dbReference type="EMBL" id="BJMV01000001">
    <property type="protein sequence ID" value="GEB84359.1"/>
    <property type="molecule type" value="Genomic_DNA"/>
</dbReference>
<keyword evidence="2" id="KW-0472">Membrane</keyword>
<evidence type="ECO:0000259" key="3">
    <source>
        <dbReference type="Pfam" id="PF07584"/>
    </source>
</evidence>
<dbReference type="InterPro" id="IPR025297">
    <property type="entry name" value="DUF4159"/>
</dbReference>
<organism evidence="5 6">
    <name type="scientific">Acetobacter peroxydans</name>
    <dbReference type="NCBI Taxonomy" id="104098"/>
    <lineage>
        <taxon>Bacteria</taxon>
        <taxon>Pseudomonadati</taxon>
        <taxon>Pseudomonadota</taxon>
        <taxon>Alphaproteobacteria</taxon>
        <taxon>Acetobacterales</taxon>
        <taxon>Acetobacteraceae</taxon>
        <taxon>Acetobacter</taxon>
    </lineage>
</organism>
<dbReference type="OrthoDB" id="9773014at2"/>
<evidence type="ECO:0000259" key="4">
    <source>
        <dbReference type="Pfam" id="PF13709"/>
    </source>
</evidence>
<feature type="domain" description="Aerotolerance regulator N-terminal" evidence="3">
    <location>
        <begin position="1"/>
        <end position="75"/>
    </location>
</feature>
<dbReference type="AlphaFoldDB" id="A0A4Y3TS85"/>